<evidence type="ECO:0000256" key="3">
    <source>
        <dbReference type="ARBA" id="ARBA00022705"/>
    </source>
</evidence>
<dbReference type="GO" id="GO:0045892">
    <property type="term" value="P:negative regulation of DNA-templated transcription"/>
    <property type="evidence" value="ECO:0007669"/>
    <property type="project" value="UniProtKB-UniRule"/>
</dbReference>
<evidence type="ECO:0000256" key="5">
    <source>
        <dbReference type="ARBA" id="ARBA00022801"/>
    </source>
</evidence>
<feature type="region of interest" description="Disordered" evidence="14">
    <location>
        <begin position="94"/>
        <end position="125"/>
    </location>
</feature>
<accession>J0X1J5</accession>
<evidence type="ECO:0000256" key="11">
    <source>
        <dbReference type="ARBA" id="ARBA00023236"/>
    </source>
</evidence>
<dbReference type="RefSeq" id="WP_007147093.1">
    <property type="nucleotide sequence ID" value="NZ_AKCI01000001.1"/>
</dbReference>
<evidence type="ECO:0000313" key="18">
    <source>
        <dbReference type="Proteomes" id="UP000006415"/>
    </source>
</evidence>
<dbReference type="GO" id="GO:0006281">
    <property type="term" value="P:DNA repair"/>
    <property type="evidence" value="ECO:0007669"/>
    <property type="project" value="UniProtKB-UniRule"/>
</dbReference>
<dbReference type="PANTHER" id="PTHR33516:SF2">
    <property type="entry name" value="LEXA REPRESSOR-RELATED"/>
    <property type="match status" value="1"/>
</dbReference>
<dbReference type="EC" id="3.4.21.88" evidence="12"/>
<name>J0X1J5_9BIFI</name>
<dbReference type="CDD" id="cd06529">
    <property type="entry name" value="S24_LexA-like"/>
    <property type="match status" value="1"/>
</dbReference>
<evidence type="ECO:0000259" key="16">
    <source>
        <dbReference type="Pfam" id="PF01726"/>
    </source>
</evidence>
<dbReference type="AlphaFoldDB" id="J0X1J5"/>
<keyword evidence="8 12" id="KW-0238">DNA-binding</keyword>
<dbReference type="EMBL" id="AGZS01000001">
    <property type="protein sequence ID" value="EJD65261.1"/>
    <property type="molecule type" value="Genomic_DNA"/>
</dbReference>
<dbReference type="GO" id="GO:0009432">
    <property type="term" value="P:SOS response"/>
    <property type="evidence" value="ECO:0007669"/>
    <property type="project" value="UniProtKB-UniRule"/>
</dbReference>
<keyword evidence="9 12" id="KW-0804">Transcription</keyword>
<dbReference type="HAMAP" id="MF_00015">
    <property type="entry name" value="LexA"/>
    <property type="match status" value="1"/>
</dbReference>
<organism evidence="17 18">
    <name type="scientific">Scardovia wiggsiae F0424</name>
    <dbReference type="NCBI Taxonomy" id="857290"/>
    <lineage>
        <taxon>Bacteria</taxon>
        <taxon>Bacillati</taxon>
        <taxon>Actinomycetota</taxon>
        <taxon>Actinomycetes</taxon>
        <taxon>Bifidobacteriales</taxon>
        <taxon>Bifidobacteriaceae</taxon>
        <taxon>Scardovia</taxon>
    </lineage>
</organism>
<comment type="subunit">
    <text evidence="12">Homodimer.</text>
</comment>
<comment type="caution">
    <text evidence="17">The sequence shown here is derived from an EMBL/GenBank/DDBJ whole genome shotgun (WGS) entry which is preliminary data.</text>
</comment>
<sequence length="269" mass="29196">MSTVPFSADNAIAANAGADEADRLGITVRQLQILRAIEHYSNAEGYIPSFREIAGLVGLKSTSSVKHQLDTLEKKGFIRMGANKGRAIELIARNEPDSVPEAEIPGTESPNPDINQHKTENGTSSYGRAEIYPFPSQHASESIAQSHDVPLVGRIAAGTPITAEQHIDDVMRLPERLTGDGTLFMLEVHGDSMVDAAICDGDFVVIREQHTAENGDIVAALLDDEATVKTFRKDRTGHVWLMPHNPSYSPIDGTYATIMGKVVTVLRKI</sequence>
<evidence type="ECO:0000256" key="7">
    <source>
        <dbReference type="ARBA" id="ARBA00023015"/>
    </source>
</evidence>
<dbReference type="InterPro" id="IPR006199">
    <property type="entry name" value="LexA_DNA-bd_dom"/>
</dbReference>
<feature type="active site" description="For autocatalytic cleavage activity" evidence="12">
    <location>
        <position position="192"/>
    </location>
</feature>
<dbReference type="GO" id="GO:0003677">
    <property type="term" value="F:DNA binding"/>
    <property type="evidence" value="ECO:0007669"/>
    <property type="project" value="UniProtKB-UniRule"/>
</dbReference>
<dbReference type="SUPFAM" id="SSF51306">
    <property type="entry name" value="LexA/Signal peptidase"/>
    <property type="match status" value="1"/>
</dbReference>
<evidence type="ECO:0000256" key="9">
    <source>
        <dbReference type="ARBA" id="ARBA00023163"/>
    </source>
</evidence>
<dbReference type="Gene3D" id="2.10.109.10">
    <property type="entry name" value="Umud Fragment, subunit A"/>
    <property type="match status" value="1"/>
</dbReference>
<dbReference type="FunFam" id="2.10.109.10:FF:000001">
    <property type="entry name" value="LexA repressor"/>
    <property type="match status" value="1"/>
</dbReference>
<dbReference type="HOGENOM" id="CLU_066192_45_0_11"/>
<keyword evidence="2 12" id="KW-0678">Repressor</keyword>
<dbReference type="InterPro" id="IPR006200">
    <property type="entry name" value="LexA"/>
</dbReference>
<dbReference type="GO" id="GO:0006508">
    <property type="term" value="P:proteolysis"/>
    <property type="evidence" value="ECO:0007669"/>
    <property type="project" value="InterPro"/>
</dbReference>
<dbReference type="InterPro" id="IPR050077">
    <property type="entry name" value="LexA_repressor"/>
</dbReference>
<keyword evidence="3 12" id="KW-0235">DNA replication</keyword>
<evidence type="ECO:0000313" key="17">
    <source>
        <dbReference type="EMBL" id="EJD65261.1"/>
    </source>
</evidence>
<keyword evidence="18" id="KW-1185">Reference proteome</keyword>
<comment type="catalytic activity">
    <reaction evidence="12">
        <text>Hydrolysis of Ala-|-Gly bond in repressor LexA.</text>
        <dbReference type="EC" id="3.4.21.88"/>
    </reaction>
</comment>
<evidence type="ECO:0000256" key="4">
    <source>
        <dbReference type="ARBA" id="ARBA00022763"/>
    </source>
</evidence>
<dbReference type="OrthoDB" id="9802364at2"/>
<protein>
    <recommendedName>
        <fullName evidence="12">LexA repressor</fullName>
        <ecNumber evidence="12">3.4.21.88</ecNumber>
    </recommendedName>
</protein>
<feature type="active site" description="For autocatalytic cleavage activity" evidence="12">
    <location>
        <position position="229"/>
    </location>
</feature>
<comment type="function">
    <text evidence="12">Represses a number of genes involved in the response to DNA damage (SOS response), including recA and lexA. In the presence of single-stranded DNA, RecA interacts with LexA causing an autocatalytic cleavage which disrupts the DNA-binding part of LexA, leading to derepression of the SOS regulon and eventually DNA repair.</text>
</comment>
<dbReference type="GO" id="GO:0006260">
    <property type="term" value="P:DNA replication"/>
    <property type="evidence" value="ECO:0007669"/>
    <property type="project" value="UniProtKB-UniRule"/>
</dbReference>
<keyword evidence="7 12" id="KW-0805">Transcription regulation</keyword>
<feature type="DNA-binding region" description="H-T-H motif" evidence="12">
    <location>
        <begin position="50"/>
        <end position="70"/>
    </location>
</feature>
<evidence type="ECO:0000256" key="8">
    <source>
        <dbReference type="ARBA" id="ARBA00023125"/>
    </source>
</evidence>
<evidence type="ECO:0000259" key="15">
    <source>
        <dbReference type="Pfam" id="PF00717"/>
    </source>
</evidence>
<dbReference type="PRINTS" id="PR00726">
    <property type="entry name" value="LEXASERPTASE"/>
</dbReference>
<dbReference type="Proteomes" id="UP000006415">
    <property type="component" value="Unassembled WGS sequence"/>
</dbReference>
<feature type="site" description="Cleavage; by autolysis" evidence="12">
    <location>
        <begin position="157"/>
        <end position="158"/>
    </location>
</feature>
<proteinExistence type="inferred from homology"/>
<dbReference type="InterPro" id="IPR039418">
    <property type="entry name" value="LexA-like"/>
</dbReference>
<dbReference type="eggNOG" id="COG1974">
    <property type="taxonomic scope" value="Bacteria"/>
</dbReference>
<evidence type="ECO:0000256" key="10">
    <source>
        <dbReference type="ARBA" id="ARBA00023204"/>
    </source>
</evidence>
<dbReference type="InterPro" id="IPR006197">
    <property type="entry name" value="Peptidase_S24_LexA"/>
</dbReference>
<dbReference type="InterPro" id="IPR036388">
    <property type="entry name" value="WH-like_DNA-bd_sf"/>
</dbReference>
<evidence type="ECO:0000256" key="14">
    <source>
        <dbReference type="SAM" id="MobiDB-lite"/>
    </source>
</evidence>
<keyword evidence="5 12" id="KW-0378">Hydrolase</keyword>
<dbReference type="InterPro" id="IPR036390">
    <property type="entry name" value="WH_DNA-bd_sf"/>
</dbReference>
<gene>
    <name evidence="12" type="primary">lexA</name>
    <name evidence="17" type="ORF">HMPREF9156_00025</name>
</gene>
<keyword evidence="6 12" id="KW-0068">Autocatalytic cleavage</keyword>
<evidence type="ECO:0000256" key="2">
    <source>
        <dbReference type="ARBA" id="ARBA00022491"/>
    </source>
</evidence>
<dbReference type="MEROPS" id="S24.001"/>
<dbReference type="InterPro" id="IPR015927">
    <property type="entry name" value="Peptidase_S24_S26A/B/C"/>
</dbReference>
<reference evidence="17 18" key="1">
    <citation type="submission" date="2012-01" db="EMBL/GenBank/DDBJ databases">
        <title>The Genome Sequence of Scardovia wiggsiae F0424.</title>
        <authorList>
            <consortium name="The Broad Institute Genome Sequencing Platform"/>
            <person name="Earl A."/>
            <person name="Ward D."/>
            <person name="Feldgarden M."/>
            <person name="Gevers D."/>
            <person name="Izard J."/>
            <person name="Ganesan A."/>
            <person name="Baranova O.V."/>
            <person name="Blanton J.M."/>
            <person name="Tanner A.C."/>
            <person name="Mathney J."/>
            <person name="Dewhirst F.E."/>
            <person name="Young S.K."/>
            <person name="Zeng Q."/>
            <person name="Gargeya S."/>
            <person name="Fitzgerald M."/>
            <person name="Haas B."/>
            <person name="Abouelleil A."/>
            <person name="Alvarado L."/>
            <person name="Arachchi H.M."/>
            <person name="Berlin A."/>
            <person name="Chapman S.B."/>
            <person name="Gearin G."/>
            <person name="Goldberg J."/>
            <person name="Griggs A."/>
            <person name="Gujja S."/>
            <person name="Hansen M."/>
            <person name="Heiman D."/>
            <person name="Howarth C."/>
            <person name="Larimer J."/>
            <person name="Lui A."/>
            <person name="MacDonald P.J.P."/>
            <person name="McCowen C."/>
            <person name="Montmayeur A."/>
            <person name="Murphy C."/>
            <person name="Neiman D."/>
            <person name="Pearson M."/>
            <person name="Priest M."/>
            <person name="Roberts A."/>
            <person name="Saif S."/>
            <person name="Shea T."/>
            <person name="Sisk P."/>
            <person name="Stolte C."/>
            <person name="Sykes S."/>
            <person name="Wortman J."/>
            <person name="Nusbaum C."/>
            <person name="Birren B."/>
        </authorList>
    </citation>
    <scope>NUCLEOTIDE SEQUENCE [LARGE SCALE GENOMIC DNA]</scope>
    <source>
        <strain evidence="17 18">F0424</strain>
    </source>
</reference>
<feature type="domain" description="Peptidase S24/S26A/S26B/S26C" evidence="15">
    <location>
        <begin position="150"/>
        <end position="263"/>
    </location>
</feature>
<dbReference type="STRING" id="857290.HMPREF9156_00025"/>
<comment type="similarity">
    <text evidence="1 12 13">Belongs to the peptidase S24 family.</text>
</comment>
<dbReference type="Pfam" id="PF01726">
    <property type="entry name" value="LexA_DNA_bind"/>
    <property type="match status" value="1"/>
</dbReference>
<keyword evidence="11 12" id="KW-0742">SOS response</keyword>
<dbReference type="NCBIfam" id="TIGR00498">
    <property type="entry name" value="lexA"/>
    <property type="match status" value="1"/>
</dbReference>
<dbReference type="GO" id="GO:0004252">
    <property type="term" value="F:serine-type endopeptidase activity"/>
    <property type="evidence" value="ECO:0007669"/>
    <property type="project" value="UniProtKB-UniRule"/>
</dbReference>
<evidence type="ECO:0000256" key="6">
    <source>
        <dbReference type="ARBA" id="ARBA00022813"/>
    </source>
</evidence>
<evidence type="ECO:0000256" key="1">
    <source>
        <dbReference type="ARBA" id="ARBA00007484"/>
    </source>
</evidence>
<dbReference type="InterPro" id="IPR036286">
    <property type="entry name" value="LexA/Signal_pep-like_sf"/>
</dbReference>
<keyword evidence="10 12" id="KW-0234">DNA repair</keyword>
<dbReference type="Pfam" id="PF00717">
    <property type="entry name" value="Peptidase_S24"/>
    <property type="match status" value="1"/>
</dbReference>
<dbReference type="SUPFAM" id="SSF46785">
    <property type="entry name" value="Winged helix' DNA-binding domain"/>
    <property type="match status" value="1"/>
</dbReference>
<dbReference type="Gene3D" id="1.10.10.10">
    <property type="entry name" value="Winged helix-like DNA-binding domain superfamily/Winged helix DNA-binding domain"/>
    <property type="match status" value="1"/>
</dbReference>
<feature type="domain" description="LexA repressor DNA-binding" evidence="16">
    <location>
        <begin position="26"/>
        <end position="87"/>
    </location>
</feature>
<keyword evidence="4 12" id="KW-0227">DNA damage</keyword>
<dbReference type="PANTHER" id="PTHR33516">
    <property type="entry name" value="LEXA REPRESSOR"/>
    <property type="match status" value="1"/>
</dbReference>
<evidence type="ECO:0000256" key="12">
    <source>
        <dbReference type="HAMAP-Rule" id="MF_00015"/>
    </source>
</evidence>
<evidence type="ECO:0000256" key="13">
    <source>
        <dbReference type="RuleBase" id="RU003991"/>
    </source>
</evidence>